<protein>
    <recommendedName>
        <fullName evidence="11">Alpha-1,4 glucan phosphorylase</fullName>
        <ecNumber evidence="11">2.4.1.1</ecNumber>
    </recommendedName>
</protein>
<dbReference type="GO" id="GO:0005737">
    <property type="term" value="C:cytoplasm"/>
    <property type="evidence" value="ECO:0007669"/>
    <property type="project" value="TreeGrafter"/>
</dbReference>
<dbReference type="Gene3D" id="3.40.50.2000">
    <property type="entry name" value="Glycogen Phosphorylase B"/>
    <property type="match status" value="2"/>
</dbReference>
<dbReference type="PROSITE" id="PS00102">
    <property type="entry name" value="PHOSPHORYLASE"/>
    <property type="match status" value="1"/>
</dbReference>
<reference evidence="12 13" key="1">
    <citation type="submission" date="2020-10" db="EMBL/GenBank/DDBJ databases">
        <title>Olsenella immobilis sp.nov., isolated from the mud in a fermentation cellar used for the production of Chinese strong-flavoured liquor.</title>
        <authorList>
            <person name="Lu L."/>
        </authorList>
    </citation>
    <scope>NUCLEOTIDE SEQUENCE [LARGE SCALE GENOMIC DNA]</scope>
    <source>
        <strain evidence="12 13">LZLJ-2</strain>
    </source>
</reference>
<dbReference type="EMBL" id="CP063767">
    <property type="protein sequence ID" value="QOY60576.1"/>
    <property type="molecule type" value="Genomic_DNA"/>
</dbReference>
<comment type="function">
    <text evidence="11">Allosteric enzyme that catalyzes the rate-limiting step in glycogen catabolism, the phosphorolytic cleavage of glycogen to produce glucose-1-phosphate, and plays a central role in maintaining cellular and organismal glucose homeostasis.</text>
</comment>
<evidence type="ECO:0000256" key="11">
    <source>
        <dbReference type="RuleBase" id="RU000587"/>
    </source>
</evidence>
<keyword evidence="5 11" id="KW-0328">Glycosyltransferase</keyword>
<evidence type="ECO:0000256" key="2">
    <source>
        <dbReference type="ARBA" id="ARBA00001933"/>
    </source>
</evidence>
<proteinExistence type="inferred from homology"/>
<sequence>MPTTTSKIFENEQDFVEQYRKACLAHYGEPFEECTSQEQFSVLAGLVASKSRAAQITSHPKGAKKVYYFSLEFLLGPLLDNYLINFGIRDLVDRGIKSMGADLDTICRQEVDPGLGNGGLGRLAACFLDSMAHEGIAGYGNGMRYRYGLFRQSIEGGRQVECTDNWLANGFAWETRKDDSSVIVQFGAQVVRHEDENGHFWFTQEGGERVRAVPYDVPIVGFGGKVVNKLRLWSAEPSAENFDLDAFNAGDYARANKFRSDVEAISTILYPNDSGEHGRMLRLKQEYLFVSAGLQTILRTYERDFGDDWEHLGDHVSIHTNDTHPAMCGPELMRLLVDERGVGFDAALKIAQEVLSFTNHTVMPEALEKWPIATFRALLPRLYMFVEEIDRRFREDLSSRLSPTDGNWTNVLKSTAILWDGQVRMANLSIIFSHSINGVSALHTQILKDSVFHEFYELRPEAFNNKTNGVSHRRFLREANPSYSRLITDAIGDGWLDDAMELEGLVAFEGDASFLDGMEKAKHEDKERLAAFVKQVSGVELDTSTVFDVQVKRFHAYKRQLLNVFKILDLYNRILADPSFEMQPTSFIFSGKAAQSYTFAKEIIRLINSVADVVNADARVNDKIRVAFVPNFAVSNAQLIYSAAEISEQISVAGAEASGTSNMKLMMNAAITLGTLDGSNVEISELVGPDNIKIFGLHANEVEELRASGRYYAWDQYNADRARLGRVVDELTDGTLARLSGNFDSVRDYLMADNDPDLVLRDFPSYAQAFDELSHDYADRRWWNKAALHNTAKAGYFSSDRTIREYMADIWHIES</sequence>
<dbReference type="FunFam" id="3.40.50.2000:FF:000003">
    <property type="entry name" value="Alpha-1,4 glucan phosphorylase"/>
    <property type="match status" value="1"/>
</dbReference>
<evidence type="ECO:0000256" key="1">
    <source>
        <dbReference type="ARBA" id="ARBA00001275"/>
    </source>
</evidence>
<evidence type="ECO:0000256" key="7">
    <source>
        <dbReference type="ARBA" id="ARBA00022898"/>
    </source>
</evidence>
<dbReference type="InterPro" id="IPR000811">
    <property type="entry name" value="Glyco_trans_35"/>
</dbReference>
<organism evidence="12 13">
    <name type="scientific">Thermophilibacter immobilis</name>
    <dbReference type="NCBI Taxonomy" id="2779519"/>
    <lineage>
        <taxon>Bacteria</taxon>
        <taxon>Bacillati</taxon>
        <taxon>Actinomycetota</taxon>
        <taxon>Coriobacteriia</taxon>
        <taxon>Coriobacteriales</taxon>
        <taxon>Atopobiaceae</taxon>
        <taxon>Thermophilibacter</taxon>
    </lineage>
</organism>
<comment type="cofactor">
    <cofactor evidence="2 11">
        <name>pyridoxal 5'-phosphate</name>
        <dbReference type="ChEBI" id="CHEBI:597326"/>
    </cofactor>
</comment>
<evidence type="ECO:0000313" key="13">
    <source>
        <dbReference type="Proteomes" id="UP000593735"/>
    </source>
</evidence>
<keyword evidence="6 11" id="KW-0808">Transferase</keyword>
<dbReference type="InterPro" id="IPR011833">
    <property type="entry name" value="Glycg_phsphrylas"/>
</dbReference>
<dbReference type="RefSeq" id="WP_194371166.1">
    <property type="nucleotide sequence ID" value="NZ_CP063767.1"/>
</dbReference>
<evidence type="ECO:0000313" key="12">
    <source>
        <dbReference type="EMBL" id="QOY60576.1"/>
    </source>
</evidence>
<evidence type="ECO:0000256" key="3">
    <source>
        <dbReference type="ARBA" id="ARBA00006047"/>
    </source>
</evidence>
<dbReference type="AlphaFoldDB" id="A0A7S7M884"/>
<accession>A0A7S7M884</accession>
<keyword evidence="7 10" id="KW-0663">Pyridoxal phosphate</keyword>
<comment type="catalytic activity">
    <reaction evidence="1 11">
        <text>[(1-&gt;4)-alpha-D-glucosyl](n) + phosphate = [(1-&gt;4)-alpha-D-glucosyl](n-1) + alpha-D-glucose 1-phosphate</text>
        <dbReference type="Rhea" id="RHEA:41732"/>
        <dbReference type="Rhea" id="RHEA-COMP:9584"/>
        <dbReference type="Rhea" id="RHEA-COMP:9586"/>
        <dbReference type="ChEBI" id="CHEBI:15444"/>
        <dbReference type="ChEBI" id="CHEBI:43474"/>
        <dbReference type="ChEBI" id="CHEBI:58601"/>
        <dbReference type="EC" id="2.4.1.1"/>
    </reaction>
</comment>
<dbReference type="PIRSF" id="PIRSF000460">
    <property type="entry name" value="Pprylas_GlgP"/>
    <property type="match status" value="1"/>
</dbReference>
<dbReference type="GO" id="GO:0008184">
    <property type="term" value="F:glycogen phosphorylase activity"/>
    <property type="evidence" value="ECO:0007669"/>
    <property type="project" value="InterPro"/>
</dbReference>
<keyword evidence="8 11" id="KW-0119">Carbohydrate metabolism</keyword>
<dbReference type="GO" id="GO:0005980">
    <property type="term" value="P:glycogen catabolic process"/>
    <property type="evidence" value="ECO:0007669"/>
    <property type="project" value="TreeGrafter"/>
</dbReference>
<name>A0A7S7M884_9ACTN</name>
<evidence type="ECO:0000256" key="10">
    <source>
        <dbReference type="PIRSR" id="PIRSR000460-1"/>
    </source>
</evidence>
<evidence type="ECO:0000256" key="5">
    <source>
        <dbReference type="ARBA" id="ARBA00022676"/>
    </source>
</evidence>
<gene>
    <name evidence="12" type="ORF">INP52_09325</name>
</gene>
<dbReference type="GO" id="GO:0030170">
    <property type="term" value="F:pyridoxal phosphate binding"/>
    <property type="evidence" value="ECO:0007669"/>
    <property type="project" value="InterPro"/>
</dbReference>
<dbReference type="Pfam" id="PF00343">
    <property type="entry name" value="Phosphorylase"/>
    <property type="match status" value="1"/>
</dbReference>
<dbReference type="NCBIfam" id="TIGR02093">
    <property type="entry name" value="P_ylase"/>
    <property type="match status" value="1"/>
</dbReference>
<dbReference type="Proteomes" id="UP000593735">
    <property type="component" value="Chromosome"/>
</dbReference>
<evidence type="ECO:0000256" key="9">
    <source>
        <dbReference type="ARBA" id="ARBA00025174"/>
    </source>
</evidence>
<evidence type="ECO:0000256" key="6">
    <source>
        <dbReference type="ARBA" id="ARBA00022679"/>
    </source>
</evidence>
<keyword evidence="13" id="KW-1185">Reference proteome</keyword>
<dbReference type="PANTHER" id="PTHR11468">
    <property type="entry name" value="GLYCOGEN PHOSPHORYLASE"/>
    <property type="match status" value="1"/>
</dbReference>
<comment type="similarity">
    <text evidence="3 11">Belongs to the glycogen phosphorylase family.</text>
</comment>
<comment type="function">
    <text evidence="9">Phosphorylase is an important allosteric enzyme in carbohydrate metabolism. Enzymes from different sources differ in their regulatory mechanisms and in their natural substrates. However, all known phosphorylases share catalytic and structural properties.</text>
</comment>
<dbReference type="PANTHER" id="PTHR11468:SF3">
    <property type="entry name" value="GLYCOGEN PHOSPHORYLASE, LIVER FORM"/>
    <property type="match status" value="1"/>
</dbReference>
<dbReference type="KEGG" id="tio:INP52_09325"/>
<dbReference type="SUPFAM" id="SSF53756">
    <property type="entry name" value="UDP-Glycosyltransferase/glycogen phosphorylase"/>
    <property type="match status" value="1"/>
</dbReference>
<keyword evidence="4" id="KW-0021">Allosteric enzyme</keyword>
<evidence type="ECO:0000256" key="8">
    <source>
        <dbReference type="ARBA" id="ARBA00023277"/>
    </source>
</evidence>
<dbReference type="InterPro" id="IPR035090">
    <property type="entry name" value="Pyridoxal_P_attach_site"/>
</dbReference>
<evidence type="ECO:0000256" key="4">
    <source>
        <dbReference type="ARBA" id="ARBA00022533"/>
    </source>
</evidence>
<feature type="modified residue" description="N6-(pyridoxal phosphate)lysine" evidence="10">
    <location>
        <position position="664"/>
    </location>
</feature>
<dbReference type="EC" id="2.4.1.1" evidence="11"/>